<dbReference type="Pfam" id="PF00106">
    <property type="entry name" value="adh_short"/>
    <property type="match status" value="1"/>
</dbReference>
<name>A0A383A3X6_9ZZZZ</name>
<gene>
    <name evidence="3" type="ORF">METZ01_LOCUS455371</name>
</gene>
<sequence length="127" mass="13366">MNINGKNIVITGAASGIGRAMARRFKEEGASAIMIADINAAALEKVAEEVGATAFPSDVSKEQDVQALIAAAEAEFGQIDLLCNNAGIGLSGGPEASNENWQKIWEINVMAHIWACRAALPGMRARQ</sequence>
<reference evidence="3" key="1">
    <citation type="submission" date="2018-05" db="EMBL/GenBank/DDBJ databases">
        <authorList>
            <person name="Lanie J.A."/>
            <person name="Ng W.-L."/>
            <person name="Kazmierczak K.M."/>
            <person name="Andrzejewski T.M."/>
            <person name="Davidsen T.M."/>
            <person name="Wayne K.J."/>
            <person name="Tettelin H."/>
            <person name="Glass J.I."/>
            <person name="Rusch D."/>
            <person name="Podicherti R."/>
            <person name="Tsui H.-C.T."/>
            <person name="Winkler M.E."/>
        </authorList>
    </citation>
    <scope>NUCLEOTIDE SEQUENCE</scope>
</reference>
<protein>
    <recommendedName>
        <fullName evidence="4">Short-chain dehydrogenase/reductase SDR</fullName>
    </recommendedName>
</protein>
<dbReference type="AlphaFoldDB" id="A0A383A3X6"/>
<dbReference type="Gene3D" id="3.40.50.720">
    <property type="entry name" value="NAD(P)-binding Rossmann-like Domain"/>
    <property type="match status" value="1"/>
</dbReference>
<evidence type="ECO:0008006" key="4">
    <source>
        <dbReference type="Google" id="ProtNLM"/>
    </source>
</evidence>
<evidence type="ECO:0000313" key="3">
    <source>
        <dbReference type="EMBL" id="SVE02517.1"/>
    </source>
</evidence>
<evidence type="ECO:0000256" key="1">
    <source>
        <dbReference type="ARBA" id="ARBA00006484"/>
    </source>
</evidence>
<dbReference type="PANTHER" id="PTHR43669:SF14">
    <property type="entry name" value="OXIDOREDUCTASE"/>
    <property type="match status" value="1"/>
</dbReference>
<evidence type="ECO:0000256" key="2">
    <source>
        <dbReference type="ARBA" id="ARBA00023002"/>
    </source>
</evidence>
<proteinExistence type="inferred from homology"/>
<comment type="similarity">
    <text evidence="1">Belongs to the short-chain dehydrogenases/reductases (SDR) family.</text>
</comment>
<feature type="non-terminal residue" evidence="3">
    <location>
        <position position="127"/>
    </location>
</feature>
<dbReference type="InterPro" id="IPR002347">
    <property type="entry name" value="SDR_fam"/>
</dbReference>
<keyword evidence="2" id="KW-0560">Oxidoreductase</keyword>
<organism evidence="3">
    <name type="scientific">marine metagenome</name>
    <dbReference type="NCBI Taxonomy" id="408172"/>
    <lineage>
        <taxon>unclassified sequences</taxon>
        <taxon>metagenomes</taxon>
        <taxon>ecological metagenomes</taxon>
    </lineage>
</organism>
<dbReference type="PRINTS" id="PR00081">
    <property type="entry name" value="GDHRDH"/>
</dbReference>
<dbReference type="PANTHER" id="PTHR43669">
    <property type="entry name" value="5-KETO-D-GLUCONATE 5-REDUCTASE"/>
    <property type="match status" value="1"/>
</dbReference>
<dbReference type="CDD" id="cd05233">
    <property type="entry name" value="SDR_c"/>
    <property type="match status" value="1"/>
</dbReference>
<dbReference type="InterPro" id="IPR036291">
    <property type="entry name" value="NAD(P)-bd_dom_sf"/>
</dbReference>
<dbReference type="SUPFAM" id="SSF51735">
    <property type="entry name" value="NAD(P)-binding Rossmann-fold domains"/>
    <property type="match status" value="1"/>
</dbReference>
<dbReference type="EMBL" id="UINC01189018">
    <property type="protein sequence ID" value="SVE02517.1"/>
    <property type="molecule type" value="Genomic_DNA"/>
</dbReference>
<dbReference type="GO" id="GO:0016491">
    <property type="term" value="F:oxidoreductase activity"/>
    <property type="evidence" value="ECO:0007669"/>
    <property type="project" value="UniProtKB-KW"/>
</dbReference>
<accession>A0A383A3X6</accession>